<sequence length="61" mass="7121">MDSPDLYTQSLLDKSHVCTVVRNVIAQINDIHTLHRMIEPLKIGQKKIEQLKIRQRKVKSI</sequence>
<organism evidence="1 2">
    <name type="scientific">Stephania cephalantha</name>
    <dbReference type="NCBI Taxonomy" id="152367"/>
    <lineage>
        <taxon>Eukaryota</taxon>
        <taxon>Viridiplantae</taxon>
        <taxon>Streptophyta</taxon>
        <taxon>Embryophyta</taxon>
        <taxon>Tracheophyta</taxon>
        <taxon>Spermatophyta</taxon>
        <taxon>Magnoliopsida</taxon>
        <taxon>Ranunculales</taxon>
        <taxon>Menispermaceae</taxon>
        <taxon>Menispermoideae</taxon>
        <taxon>Cissampelideae</taxon>
        <taxon>Stephania</taxon>
    </lineage>
</organism>
<dbReference type="EMBL" id="JBBNAG010000002">
    <property type="protein sequence ID" value="KAK9157962.1"/>
    <property type="molecule type" value="Genomic_DNA"/>
</dbReference>
<reference evidence="1 2" key="1">
    <citation type="submission" date="2024-01" db="EMBL/GenBank/DDBJ databases">
        <title>Genome assemblies of Stephania.</title>
        <authorList>
            <person name="Yang L."/>
        </authorList>
    </citation>
    <scope>NUCLEOTIDE SEQUENCE [LARGE SCALE GENOMIC DNA]</scope>
    <source>
        <strain evidence="1">JXDWG</strain>
        <tissue evidence="1">Leaf</tissue>
    </source>
</reference>
<comment type="caution">
    <text evidence="1">The sequence shown here is derived from an EMBL/GenBank/DDBJ whole genome shotgun (WGS) entry which is preliminary data.</text>
</comment>
<accession>A0AAP0KSM6</accession>
<evidence type="ECO:0000313" key="2">
    <source>
        <dbReference type="Proteomes" id="UP001419268"/>
    </source>
</evidence>
<dbReference type="AlphaFoldDB" id="A0AAP0KSM6"/>
<gene>
    <name evidence="1" type="ORF">Scep_004536</name>
</gene>
<protein>
    <submittedName>
        <fullName evidence="1">Uncharacterized protein</fullName>
    </submittedName>
</protein>
<dbReference type="Proteomes" id="UP001419268">
    <property type="component" value="Unassembled WGS sequence"/>
</dbReference>
<name>A0AAP0KSM6_9MAGN</name>
<evidence type="ECO:0000313" key="1">
    <source>
        <dbReference type="EMBL" id="KAK9157962.1"/>
    </source>
</evidence>
<keyword evidence="2" id="KW-1185">Reference proteome</keyword>
<proteinExistence type="predicted"/>